<dbReference type="EMBL" id="FOGT01000003">
    <property type="protein sequence ID" value="SER70531.1"/>
    <property type="molecule type" value="Genomic_DNA"/>
</dbReference>
<dbReference type="Pfam" id="PF07873">
    <property type="entry name" value="YabP"/>
    <property type="match status" value="1"/>
</dbReference>
<keyword evidence="2" id="KW-1185">Reference proteome</keyword>
<dbReference type="OrthoDB" id="2989236at2"/>
<dbReference type="RefSeq" id="WP_093047846.1">
    <property type="nucleotide sequence ID" value="NZ_FOGT01000003.1"/>
</dbReference>
<evidence type="ECO:0000313" key="2">
    <source>
        <dbReference type="Proteomes" id="UP000198571"/>
    </source>
</evidence>
<dbReference type="InterPro" id="IPR022476">
    <property type="entry name" value="Spore_YabP/YqfC"/>
</dbReference>
<sequence length="95" mass="11112">MKKFQTWIKKWMVDQMDLPADVVMDLPRLTMVGHLHVYIENHQGVIRFTDKELRLAMTEGQIIIQGEGFIIKSILPEEILLEGIINHIHYSDNLN</sequence>
<reference evidence="2" key="1">
    <citation type="submission" date="2016-10" db="EMBL/GenBank/DDBJ databases">
        <authorList>
            <person name="Varghese N."/>
            <person name="Submissions S."/>
        </authorList>
    </citation>
    <scope>NUCLEOTIDE SEQUENCE [LARGE SCALE GENOMIC DNA]</scope>
    <source>
        <strain evidence="2">S9</strain>
    </source>
</reference>
<protein>
    <submittedName>
        <fullName evidence="1">Sporulation protein YqfC</fullName>
    </submittedName>
</protein>
<accession>A0A1H9RC76</accession>
<dbReference type="InterPro" id="IPR022477">
    <property type="entry name" value="Spore_YqfC"/>
</dbReference>
<dbReference type="STRING" id="1601833.SAMN05518684_10389"/>
<dbReference type="Proteomes" id="UP000198571">
    <property type="component" value="Unassembled WGS sequence"/>
</dbReference>
<proteinExistence type="predicted"/>
<dbReference type="AlphaFoldDB" id="A0A1H9RC76"/>
<dbReference type="NCBIfam" id="TIGR02856">
    <property type="entry name" value="spore_yqfC"/>
    <property type="match status" value="1"/>
</dbReference>
<gene>
    <name evidence="1" type="ORF">SAMN05518684_10389</name>
</gene>
<organism evidence="1 2">
    <name type="scientific">Salipaludibacillus aurantiacus</name>
    <dbReference type="NCBI Taxonomy" id="1601833"/>
    <lineage>
        <taxon>Bacteria</taxon>
        <taxon>Bacillati</taxon>
        <taxon>Bacillota</taxon>
        <taxon>Bacilli</taxon>
        <taxon>Bacillales</taxon>
        <taxon>Bacillaceae</taxon>
    </lineage>
</organism>
<evidence type="ECO:0000313" key="1">
    <source>
        <dbReference type="EMBL" id="SER70531.1"/>
    </source>
</evidence>
<name>A0A1H9RC76_9BACI</name>